<protein>
    <submittedName>
        <fullName evidence="3">Uncharacterized protein</fullName>
    </submittedName>
</protein>
<comment type="caution">
    <text evidence="3">The sequence shown here is derived from an EMBL/GenBank/DDBJ whole genome shotgun (WGS) entry which is preliminary data.</text>
</comment>
<dbReference type="RefSeq" id="WP_275229775.1">
    <property type="nucleotide sequence ID" value="NZ_JARESE010000062.1"/>
</dbReference>
<evidence type="ECO:0000313" key="3">
    <source>
        <dbReference type="EMBL" id="MDE8653692.1"/>
    </source>
</evidence>
<evidence type="ECO:0000256" key="2">
    <source>
        <dbReference type="SAM" id="SignalP"/>
    </source>
</evidence>
<evidence type="ECO:0000313" key="4">
    <source>
        <dbReference type="Proteomes" id="UP001216253"/>
    </source>
</evidence>
<feature type="compositionally biased region" description="Basic residues" evidence="1">
    <location>
        <begin position="38"/>
        <end position="52"/>
    </location>
</feature>
<keyword evidence="2" id="KW-0732">Signal</keyword>
<proteinExistence type="predicted"/>
<feature type="signal peptide" evidence="2">
    <location>
        <begin position="1"/>
        <end position="24"/>
    </location>
</feature>
<feature type="chain" id="PRO_5047373355" evidence="2">
    <location>
        <begin position="25"/>
        <end position="226"/>
    </location>
</feature>
<evidence type="ECO:0000256" key="1">
    <source>
        <dbReference type="SAM" id="MobiDB-lite"/>
    </source>
</evidence>
<accession>A0ABT5WV13</accession>
<sequence length="226" mass="25081">MSRMPSWIAVVSILALVTPMPAMAEIRLQRKVEERPRKAATKAPRRAPKKNRTAPAPEPEAPQAPSGIDPAVMKDAIAEAKYTVSLVQEPEAKKAALQVTDGKIGWSVNFSDCVDESHCGTMEFYTLWSVSNEANVCAAWVSDVTKDLNRTQGKPSCYTVASLPKQFHLRLSSNQVPYYGMDKLPPEEAKARMVEMINVWSAHLPMLQEAWKIARIKCPRATDSCK</sequence>
<keyword evidence="4" id="KW-1185">Reference proteome</keyword>
<reference evidence="3 4" key="1">
    <citation type="submission" date="2023-03" db="EMBL/GenBank/DDBJ databases">
        <title>NovoSphingobium album sp. nov. isolated from polycyclic aromatic hydrocarbons- and heavy-metal polluted soil.</title>
        <authorList>
            <person name="Liu Z."/>
            <person name="Wang K."/>
        </authorList>
    </citation>
    <scope>NUCLEOTIDE SEQUENCE [LARGE SCALE GENOMIC DNA]</scope>
    <source>
        <strain evidence="3 4">H3SJ31-1</strain>
    </source>
</reference>
<feature type="region of interest" description="Disordered" evidence="1">
    <location>
        <begin position="33"/>
        <end position="68"/>
    </location>
</feature>
<dbReference type="Proteomes" id="UP001216253">
    <property type="component" value="Unassembled WGS sequence"/>
</dbReference>
<name>A0ABT5WV13_9SPHN</name>
<organism evidence="3 4">
    <name type="scientific">Novosphingobium album</name>
    <name type="common">ex Liu et al. 2023</name>
    <dbReference type="NCBI Taxonomy" id="3031130"/>
    <lineage>
        <taxon>Bacteria</taxon>
        <taxon>Pseudomonadati</taxon>
        <taxon>Pseudomonadota</taxon>
        <taxon>Alphaproteobacteria</taxon>
        <taxon>Sphingomonadales</taxon>
        <taxon>Sphingomonadaceae</taxon>
        <taxon>Novosphingobium</taxon>
    </lineage>
</organism>
<dbReference type="EMBL" id="JARESE010000062">
    <property type="protein sequence ID" value="MDE8653692.1"/>
    <property type="molecule type" value="Genomic_DNA"/>
</dbReference>
<gene>
    <name evidence="3" type="ORF">PYV00_18505</name>
</gene>